<dbReference type="SUPFAM" id="SSF51011">
    <property type="entry name" value="Glycosyl hydrolase domain"/>
    <property type="match status" value="1"/>
</dbReference>
<evidence type="ECO:0000256" key="1">
    <source>
        <dbReference type="SAM" id="Phobius"/>
    </source>
</evidence>
<evidence type="ECO:0000313" key="4">
    <source>
        <dbReference type="Proteomes" id="UP000230233"/>
    </source>
</evidence>
<proteinExistence type="predicted"/>
<feature type="transmembrane region" description="Helical" evidence="1">
    <location>
        <begin position="12"/>
        <end position="33"/>
    </location>
</feature>
<dbReference type="AlphaFoldDB" id="A0A2G5TGS8"/>
<gene>
    <name evidence="3" type="primary">Cnig_chr_V.g19002</name>
    <name evidence="3" type="ORF">B9Z55_019002</name>
</gene>
<reference evidence="4" key="1">
    <citation type="submission" date="2017-10" db="EMBL/GenBank/DDBJ databases">
        <title>Rapid genome shrinkage in a self-fertile nematode reveals novel sperm competition proteins.</title>
        <authorList>
            <person name="Yin D."/>
            <person name="Schwarz E.M."/>
            <person name="Thomas C.G."/>
            <person name="Felde R.L."/>
            <person name="Korf I.F."/>
            <person name="Cutter A.D."/>
            <person name="Schartner C.M."/>
            <person name="Ralston E.J."/>
            <person name="Meyer B.J."/>
            <person name="Haag E.S."/>
        </authorList>
    </citation>
    <scope>NUCLEOTIDE SEQUENCE [LARGE SCALE GENOMIC DNA]</scope>
    <source>
        <strain evidence="4">JU1422</strain>
    </source>
</reference>
<organism evidence="3 4">
    <name type="scientific">Caenorhabditis nigoni</name>
    <dbReference type="NCBI Taxonomy" id="1611254"/>
    <lineage>
        <taxon>Eukaryota</taxon>
        <taxon>Metazoa</taxon>
        <taxon>Ecdysozoa</taxon>
        <taxon>Nematoda</taxon>
        <taxon>Chromadorea</taxon>
        <taxon>Rhabditida</taxon>
        <taxon>Rhabditina</taxon>
        <taxon>Rhabditomorpha</taxon>
        <taxon>Rhabditoidea</taxon>
        <taxon>Rhabditidae</taxon>
        <taxon>Peloderinae</taxon>
        <taxon>Caenorhabditis</taxon>
    </lineage>
</organism>
<dbReference type="Gene3D" id="2.60.40.1180">
    <property type="entry name" value="Golgi alpha-mannosidase II"/>
    <property type="match status" value="1"/>
</dbReference>
<comment type="caution">
    <text evidence="3">The sequence shown here is derived from an EMBL/GenBank/DDBJ whole genome shotgun (WGS) entry which is preliminary data.</text>
</comment>
<dbReference type="STRING" id="1611254.A0A2G5TGS8"/>
<dbReference type="PANTHER" id="PTHR22762:SF94">
    <property type="entry name" value="P-TYPE DOMAIN-CONTAINING PROTEIN"/>
    <property type="match status" value="1"/>
</dbReference>
<evidence type="ECO:0000313" key="3">
    <source>
        <dbReference type="EMBL" id="PIC26423.1"/>
    </source>
</evidence>
<dbReference type="InterPro" id="IPR048395">
    <property type="entry name" value="Glyco_hydro_31_C"/>
</dbReference>
<protein>
    <recommendedName>
        <fullName evidence="2">Glycosyl hydrolase family 31 C-terminal domain-containing protein</fullName>
    </recommendedName>
</protein>
<keyword evidence="1" id="KW-0472">Membrane</keyword>
<dbReference type="InterPro" id="IPR013780">
    <property type="entry name" value="Glyco_hydro_b"/>
</dbReference>
<dbReference type="Proteomes" id="UP000230233">
    <property type="component" value="Chromosome V"/>
</dbReference>
<dbReference type="Pfam" id="PF21365">
    <property type="entry name" value="Glyco_hydro_31_3rd"/>
    <property type="match status" value="1"/>
</dbReference>
<evidence type="ECO:0000259" key="2">
    <source>
        <dbReference type="Pfam" id="PF21365"/>
    </source>
</evidence>
<sequence>MFDLYSTSSYSYEFLFVTVLIFRVLNLCITTSVDNPVNFSLRFNAARYGHTVIRPLFFEYPEDEETLVLTLSEQFLWGSALMIAPALYQFIENHKRDEFKNAIGMRYTS</sequence>
<dbReference type="OrthoDB" id="5859736at2759"/>
<dbReference type="GO" id="GO:0004558">
    <property type="term" value="F:alpha-1,4-glucosidase activity"/>
    <property type="evidence" value="ECO:0007669"/>
    <property type="project" value="TreeGrafter"/>
</dbReference>
<keyword evidence="1" id="KW-1133">Transmembrane helix</keyword>
<keyword evidence="4" id="KW-1185">Reference proteome</keyword>
<keyword evidence="1" id="KW-0812">Transmembrane</keyword>
<feature type="domain" description="Glycosyl hydrolase family 31 C-terminal" evidence="2">
    <location>
        <begin position="49"/>
        <end position="89"/>
    </location>
</feature>
<dbReference type="PANTHER" id="PTHR22762">
    <property type="entry name" value="ALPHA-GLUCOSIDASE"/>
    <property type="match status" value="1"/>
</dbReference>
<name>A0A2G5TGS8_9PELO</name>
<dbReference type="EMBL" id="PDUG01000005">
    <property type="protein sequence ID" value="PIC26423.1"/>
    <property type="molecule type" value="Genomic_DNA"/>
</dbReference>
<accession>A0A2G5TGS8</accession>